<feature type="region of interest" description="Disordered" evidence="1">
    <location>
        <begin position="39"/>
        <end position="64"/>
    </location>
</feature>
<dbReference type="AlphaFoldDB" id="A0AAD6J2E0"/>
<feature type="compositionally biased region" description="Pro residues" evidence="1">
    <location>
        <begin position="39"/>
        <end position="49"/>
    </location>
</feature>
<evidence type="ECO:0000256" key="1">
    <source>
        <dbReference type="SAM" id="MobiDB-lite"/>
    </source>
</evidence>
<evidence type="ECO:0000313" key="2">
    <source>
        <dbReference type="EMBL" id="KAJ6261960.1"/>
    </source>
</evidence>
<dbReference type="Proteomes" id="UP001221413">
    <property type="component" value="Unassembled WGS sequence"/>
</dbReference>
<gene>
    <name evidence="2" type="ORF">Dda_2759</name>
</gene>
<comment type="caution">
    <text evidence="2">The sequence shown here is derived from an EMBL/GenBank/DDBJ whole genome shotgun (WGS) entry which is preliminary data.</text>
</comment>
<reference evidence="2" key="1">
    <citation type="submission" date="2023-01" db="EMBL/GenBank/DDBJ databases">
        <title>The chitinases involved in constricting ring structure development in the nematode-trapping fungus Drechslerella dactyloides.</title>
        <authorList>
            <person name="Wang R."/>
            <person name="Zhang L."/>
            <person name="Tang P."/>
            <person name="Li S."/>
            <person name="Liang L."/>
        </authorList>
    </citation>
    <scope>NUCLEOTIDE SEQUENCE</scope>
    <source>
        <strain evidence="2">YMF1.00031</strain>
    </source>
</reference>
<keyword evidence="3" id="KW-1185">Reference proteome</keyword>
<protein>
    <submittedName>
        <fullName evidence="2">Uncharacterized protein</fullName>
    </submittedName>
</protein>
<name>A0AAD6J2E0_DREDA</name>
<evidence type="ECO:0000313" key="3">
    <source>
        <dbReference type="Proteomes" id="UP001221413"/>
    </source>
</evidence>
<organism evidence="2 3">
    <name type="scientific">Drechslerella dactyloides</name>
    <name type="common">Nematode-trapping fungus</name>
    <name type="synonym">Arthrobotrys dactyloides</name>
    <dbReference type="NCBI Taxonomy" id="74499"/>
    <lineage>
        <taxon>Eukaryota</taxon>
        <taxon>Fungi</taxon>
        <taxon>Dikarya</taxon>
        <taxon>Ascomycota</taxon>
        <taxon>Pezizomycotina</taxon>
        <taxon>Orbiliomycetes</taxon>
        <taxon>Orbiliales</taxon>
        <taxon>Orbiliaceae</taxon>
        <taxon>Drechslerella</taxon>
    </lineage>
</organism>
<dbReference type="EMBL" id="JAQGDS010000003">
    <property type="protein sequence ID" value="KAJ6261960.1"/>
    <property type="molecule type" value="Genomic_DNA"/>
</dbReference>
<proteinExistence type="predicted"/>
<accession>A0AAD6J2E0</accession>
<sequence length="88" mass="9557">MLEYAKADVRPRYLAARPPPSTPVIITVTAPCFPIAASPDPPYRSPPFPGLSCDPPGSRRDDMTRRPVLLTAITTARAIRSSKQPADQ</sequence>